<dbReference type="Proteomes" id="UP001517247">
    <property type="component" value="Unassembled WGS sequence"/>
</dbReference>
<evidence type="ECO:0000313" key="2">
    <source>
        <dbReference type="Proteomes" id="UP001517247"/>
    </source>
</evidence>
<gene>
    <name evidence="1" type="ORF">E6A44_005075</name>
</gene>
<proteinExistence type="predicted"/>
<dbReference type="EMBL" id="SSHJ02000001">
    <property type="protein sequence ID" value="MFN0254933.1"/>
    <property type="molecule type" value="Genomic_DNA"/>
</dbReference>
<keyword evidence="2" id="KW-1185">Reference proteome</keyword>
<sequence length="265" mass="30592">MKKTILLLSIPLALTGIFLLYNSYIPIVYHNECNDPHLYRYQFGIYKIDTLGKNEVNFKQIGNVADYFGLDKSACLDGVYKYEQALRKKEIDSVNKSLNWQLVKHNLYKNKNGELGFREIISLGEGTAPVATYITKFGFNEGNPLNKTIDTATFTDLGSRYYKDKNYIYQHYTMAYGGSFYVNTDVDYKTFQVIGDVYAKDKNHIYEERTGIMENADYKTFKTAVGIGPYAKDKNGYYSWGEKIDTLNQDIPEEKEAIKKLMKLR</sequence>
<dbReference type="RefSeq" id="WP_138722043.1">
    <property type="nucleotide sequence ID" value="NZ_SSHJ02000001.1"/>
</dbReference>
<dbReference type="InterPro" id="IPR027375">
    <property type="entry name" value="DKNYY"/>
</dbReference>
<protein>
    <submittedName>
        <fullName evidence="1">DKNYY domain-containing protein</fullName>
    </submittedName>
</protein>
<organism evidence="1 2">
    <name type="scientific">Pedobacter ureilyticus</name>
    <dbReference type="NCBI Taxonomy" id="1393051"/>
    <lineage>
        <taxon>Bacteria</taxon>
        <taxon>Pseudomonadati</taxon>
        <taxon>Bacteroidota</taxon>
        <taxon>Sphingobacteriia</taxon>
        <taxon>Sphingobacteriales</taxon>
        <taxon>Sphingobacteriaceae</taxon>
        <taxon>Pedobacter</taxon>
    </lineage>
</organism>
<name>A0ABW9J575_9SPHI</name>
<dbReference type="Pfam" id="PF13644">
    <property type="entry name" value="DKNYY"/>
    <property type="match status" value="1"/>
</dbReference>
<evidence type="ECO:0000313" key="1">
    <source>
        <dbReference type="EMBL" id="MFN0254933.1"/>
    </source>
</evidence>
<comment type="caution">
    <text evidence="1">The sequence shown here is derived from an EMBL/GenBank/DDBJ whole genome shotgun (WGS) entry which is preliminary data.</text>
</comment>
<accession>A0ABW9J575</accession>
<reference evidence="1 2" key="1">
    <citation type="submission" date="2024-12" db="EMBL/GenBank/DDBJ databases">
        <authorList>
            <person name="Hu S."/>
        </authorList>
    </citation>
    <scope>NUCLEOTIDE SEQUENCE [LARGE SCALE GENOMIC DNA]</scope>
    <source>
        <strain evidence="1 2">THG-T11</strain>
    </source>
</reference>